<dbReference type="RefSeq" id="XP_007681477.1">
    <property type="nucleotide sequence ID" value="XM_007683287.1"/>
</dbReference>
<dbReference type="Gene3D" id="1.10.287.110">
    <property type="entry name" value="DnaJ domain"/>
    <property type="match status" value="1"/>
</dbReference>
<dbReference type="Pfam" id="PF05207">
    <property type="entry name" value="Zn_ribbon_CSL"/>
    <property type="match status" value="1"/>
</dbReference>
<dbReference type="InterPro" id="IPR007872">
    <property type="entry name" value="DPH_MB_dom"/>
</dbReference>
<dbReference type="CDD" id="cd06257">
    <property type="entry name" value="DnaJ"/>
    <property type="match status" value="1"/>
</dbReference>
<evidence type="ECO:0000256" key="4">
    <source>
        <dbReference type="ARBA" id="ARBA00022723"/>
    </source>
</evidence>
<dbReference type="GO" id="GO:0008198">
    <property type="term" value="F:ferrous iron binding"/>
    <property type="evidence" value="ECO:0007669"/>
    <property type="project" value="TreeGrafter"/>
</dbReference>
<dbReference type="UniPathway" id="UPA00559"/>
<keyword evidence="4" id="KW-0479">Metal-binding</keyword>
<dbReference type="STRING" id="717646.M2LBF5"/>
<dbReference type="KEGG" id="bcom:BAUCODRAFT_79856"/>
<comment type="similarity">
    <text evidence="2">Belongs to the DPH4 family.</text>
</comment>
<keyword evidence="10" id="KW-1185">Reference proteome</keyword>
<keyword evidence="6" id="KW-0408">Iron</keyword>
<organism evidence="9 10">
    <name type="scientific">Baudoinia panamericana (strain UAMH 10762)</name>
    <name type="common">Angels' share fungus</name>
    <name type="synonym">Baudoinia compniacensis (strain UAMH 10762)</name>
    <dbReference type="NCBI Taxonomy" id="717646"/>
    <lineage>
        <taxon>Eukaryota</taxon>
        <taxon>Fungi</taxon>
        <taxon>Dikarya</taxon>
        <taxon>Ascomycota</taxon>
        <taxon>Pezizomycotina</taxon>
        <taxon>Dothideomycetes</taxon>
        <taxon>Dothideomycetidae</taxon>
        <taxon>Mycosphaerellales</taxon>
        <taxon>Teratosphaeriaceae</taxon>
        <taxon>Baudoinia</taxon>
    </lineage>
</organism>
<dbReference type="AlphaFoldDB" id="M2LBF5"/>
<dbReference type="GO" id="GO:0017183">
    <property type="term" value="P:protein histidyl modification to diphthamide"/>
    <property type="evidence" value="ECO:0007669"/>
    <property type="project" value="UniProtKB-UniPathway"/>
</dbReference>
<protein>
    <recommendedName>
        <fullName evidence="3">Diphthamide biosynthesis protein 4</fullName>
    </recommendedName>
</protein>
<dbReference type="PANTHER" id="PTHR45255">
    <property type="entry name" value="DNAJ HOMOLOG SUBFAMILY C MEMBER 24"/>
    <property type="match status" value="1"/>
</dbReference>
<evidence type="ECO:0000256" key="6">
    <source>
        <dbReference type="ARBA" id="ARBA00023004"/>
    </source>
</evidence>
<dbReference type="GeneID" id="19117299"/>
<evidence type="ECO:0000259" key="8">
    <source>
        <dbReference type="PROSITE" id="PS51074"/>
    </source>
</evidence>
<dbReference type="EMBL" id="KB445564">
    <property type="protein sequence ID" value="EMC91172.1"/>
    <property type="molecule type" value="Genomic_DNA"/>
</dbReference>
<evidence type="ECO:0000313" key="10">
    <source>
        <dbReference type="Proteomes" id="UP000011761"/>
    </source>
</evidence>
<feature type="domain" description="DPH-type MB" evidence="8">
    <location>
        <begin position="93"/>
        <end position="153"/>
    </location>
</feature>
<accession>M2LBF5</accession>
<dbReference type="SUPFAM" id="SSF46565">
    <property type="entry name" value="Chaperone J-domain"/>
    <property type="match status" value="1"/>
</dbReference>
<dbReference type="PROSITE" id="PS50076">
    <property type="entry name" value="DNAJ_2"/>
    <property type="match status" value="1"/>
</dbReference>
<dbReference type="PANTHER" id="PTHR45255:SF1">
    <property type="entry name" value="DNAJ HOMOLOG SUBFAMILY C MEMBER 24"/>
    <property type="match status" value="1"/>
</dbReference>
<evidence type="ECO:0000256" key="2">
    <source>
        <dbReference type="ARBA" id="ARBA00006169"/>
    </source>
</evidence>
<gene>
    <name evidence="9" type="ORF">BAUCODRAFT_79856</name>
</gene>
<name>M2LBF5_BAUPA</name>
<sequence>MCDYYAILGLEHKRSESLSAREVKDAYRRSLLQYHPDKTQGNRNGDAAISVDQMAAAYRVLVDPGLKAEYDRGLQRSSSHASSHLHHDDSRTGMEIVDLDTVAFDEQTQLWSRACRCGSAFIITEHQLEKNAEQGELIVSCDGCSLWLMILFNTEDTP</sequence>
<dbReference type="HOGENOM" id="CLU_017633_7_0_1"/>
<dbReference type="InterPro" id="IPR001623">
    <property type="entry name" value="DnaJ_domain"/>
</dbReference>
<dbReference type="Proteomes" id="UP000011761">
    <property type="component" value="Unassembled WGS sequence"/>
</dbReference>
<evidence type="ECO:0000259" key="7">
    <source>
        <dbReference type="PROSITE" id="PS50076"/>
    </source>
</evidence>
<proteinExistence type="inferred from homology"/>
<dbReference type="SUPFAM" id="SSF144217">
    <property type="entry name" value="CSL zinc finger"/>
    <property type="match status" value="1"/>
</dbReference>
<evidence type="ECO:0000313" key="9">
    <source>
        <dbReference type="EMBL" id="EMC91172.1"/>
    </source>
</evidence>
<dbReference type="Pfam" id="PF00226">
    <property type="entry name" value="DnaJ"/>
    <property type="match status" value="1"/>
</dbReference>
<reference evidence="9 10" key="1">
    <citation type="journal article" date="2012" name="PLoS Pathog.">
        <title>Diverse lifestyles and strategies of plant pathogenesis encoded in the genomes of eighteen Dothideomycetes fungi.</title>
        <authorList>
            <person name="Ohm R.A."/>
            <person name="Feau N."/>
            <person name="Henrissat B."/>
            <person name="Schoch C.L."/>
            <person name="Horwitz B.A."/>
            <person name="Barry K.W."/>
            <person name="Condon B.J."/>
            <person name="Copeland A.C."/>
            <person name="Dhillon B."/>
            <person name="Glaser F."/>
            <person name="Hesse C.N."/>
            <person name="Kosti I."/>
            <person name="LaButti K."/>
            <person name="Lindquist E.A."/>
            <person name="Lucas S."/>
            <person name="Salamov A.A."/>
            <person name="Bradshaw R.E."/>
            <person name="Ciuffetti L."/>
            <person name="Hamelin R.C."/>
            <person name="Kema G.H.J."/>
            <person name="Lawrence C."/>
            <person name="Scott J.A."/>
            <person name="Spatafora J.W."/>
            <person name="Turgeon B.G."/>
            <person name="de Wit P.J.G.M."/>
            <person name="Zhong S."/>
            <person name="Goodwin S.B."/>
            <person name="Grigoriev I.V."/>
        </authorList>
    </citation>
    <scope>NUCLEOTIDE SEQUENCE [LARGE SCALE GENOMIC DNA]</scope>
    <source>
        <strain evidence="9 10">UAMH 10762</strain>
    </source>
</reference>
<dbReference type="GO" id="GO:0001671">
    <property type="term" value="F:ATPase activator activity"/>
    <property type="evidence" value="ECO:0007669"/>
    <property type="project" value="TreeGrafter"/>
</dbReference>
<feature type="domain" description="J" evidence="7">
    <location>
        <begin position="3"/>
        <end position="74"/>
    </location>
</feature>
<dbReference type="OrthoDB" id="445556at2759"/>
<dbReference type="PRINTS" id="PR00625">
    <property type="entry name" value="JDOMAIN"/>
</dbReference>
<evidence type="ECO:0000256" key="1">
    <source>
        <dbReference type="ARBA" id="ARBA00003474"/>
    </source>
</evidence>
<dbReference type="PROSITE" id="PS51074">
    <property type="entry name" value="DPH_MB"/>
    <property type="match status" value="1"/>
</dbReference>
<dbReference type="Gene3D" id="3.10.660.10">
    <property type="entry name" value="DPH Zinc finger"/>
    <property type="match status" value="1"/>
</dbReference>
<dbReference type="eggNOG" id="ENOG502SD2Q">
    <property type="taxonomic scope" value="Eukaryota"/>
</dbReference>
<dbReference type="SMART" id="SM00271">
    <property type="entry name" value="DnaJ"/>
    <property type="match status" value="1"/>
</dbReference>
<dbReference type="InterPro" id="IPR036869">
    <property type="entry name" value="J_dom_sf"/>
</dbReference>
<dbReference type="OMA" id="IIGCRGC"/>
<keyword evidence="5" id="KW-0862">Zinc</keyword>
<dbReference type="InterPro" id="IPR036671">
    <property type="entry name" value="DPH_MB_sf"/>
</dbReference>
<evidence type="ECO:0000256" key="3">
    <source>
        <dbReference type="ARBA" id="ARBA00021797"/>
    </source>
</evidence>
<evidence type="ECO:0000256" key="5">
    <source>
        <dbReference type="ARBA" id="ARBA00022833"/>
    </source>
</evidence>
<comment type="function">
    <text evidence="1">Required for the first step of diphthamide biosynthesis, the transfer of 3-amino-3-carboxypropyl from S-adenosyl-L-methionine to a histidine residue. Diphthamide is a post-translational modification of histidine which occurs in elongation factor 2.</text>
</comment>